<organism evidence="1 2">
    <name type="scientific">Thalictrum thalictroides</name>
    <name type="common">Rue-anemone</name>
    <name type="synonym">Anemone thalictroides</name>
    <dbReference type="NCBI Taxonomy" id="46969"/>
    <lineage>
        <taxon>Eukaryota</taxon>
        <taxon>Viridiplantae</taxon>
        <taxon>Streptophyta</taxon>
        <taxon>Embryophyta</taxon>
        <taxon>Tracheophyta</taxon>
        <taxon>Spermatophyta</taxon>
        <taxon>Magnoliopsida</taxon>
        <taxon>Ranunculales</taxon>
        <taxon>Ranunculaceae</taxon>
        <taxon>Thalictroideae</taxon>
        <taxon>Thalictrum</taxon>
    </lineage>
</organism>
<evidence type="ECO:0000313" key="2">
    <source>
        <dbReference type="Proteomes" id="UP000554482"/>
    </source>
</evidence>
<sequence>MHIDPLILAKKIDLKLLQHIPQTSLNNIWIPPQRGNLKLNVDIAFIDAETNIAIGYIARNEQGRLIFAGSANWKGMQSCTAEDLLAACSRGIREQLKSIEIV</sequence>
<keyword evidence="2" id="KW-1185">Reference proteome</keyword>
<accession>A0A7J6WEK4</accession>
<gene>
    <name evidence="1" type="ORF">FRX31_015101</name>
</gene>
<evidence type="ECO:0008006" key="3">
    <source>
        <dbReference type="Google" id="ProtNLM"/>
    </source>
</evidence>
<dbReference type="OrthoDB" id="1906820at2759"/>
<dbReference type="AlphaFoldDB" id="A0A7J6WEK4"/>
<proteinExistence type="predicted"/>
<name>A0A7J6WEK4_THATH</name>
<evidence type="ECO:0000313" key="1">
    <source>
        <dbReference type="EMBL" id="KAF5195317.1"/>
    </source>
</evidence>
<reference evidence="1 2" key="1">
    <citation type="submission" date="2020-06" db="EMBL/GenBank/DDBJ databases">
        <title>Transcriptomic and genomic resources for Thalictrum thalictroides and T. hernandezii: Facilitating candidate gene discovery in an emerging model plant lineage.</title>
        <authorList>
            <person name="Arias T."/>
            <person name="Riano-Pachon D.M."/>
            <person name="Di Stilio V.S."/>
        </authorList>
    </citation>
    <scope>NUCLEOTIDE SEQUENCE [LARGE SCALE GENOMIC DNA]</scope>
    <source>
        <strain evidence="2">cv. WT478/WT964</strain>
        <tissue evidence="1">Leaves</tissue>
    </source>
</reference>
<protein>
    <recommendedName>
        <fullName evidence="3">RNase H type-1 domain-containing protein</fullName>
    </recommendedName>
</protein>
<dbReference type="EMBL" id="JABWDY010017488">
    <property type="protein sequence ID" value="KAF5195317.1"/>
    <property type="molecule type" value="Genomic_DNA"/>
</dbReference>
<dbReference type="Proteomes" id="UP000554482">
    <property type="component" value="Unassembled WGS sequence"/>
</dbReference>
<comment type="caution">
    <text evidence="1">The sequence shown here is derived from an EMBL/GenBank/DDBJ whole genome shotgun (WGS) entry which is preliminary data.</text>
</comment>